<evidence type="ECO:0000313" key="1">
    <source>
        <dbReference type="EMBL" id="QQA62432.1"/>
    </source>
</evidence>
<dbReference type="AlphaFoldDB" id="A0A7T4C4V2"/>
<organism evidence="1">
    <name type="scientific">Aeromonas caviae</name>
    <name type="common">Aeromonas punctata</name>
    <dbReference type="NCBI Taxonomy" id="648"/>
    <lineage>
        <taxon>Bacteria</taxon>
        <taxon>Pseudomonadati</taxon>
        <taxon>Pseudomonadota</taxon>
        <taxon>Gammaproteobacteria</taxon>
        <taxon>Aeromonadales</taxon>
        <taxon>Aeromonadaceae</taxon>
        <taxon>Aeromonas</taxon>
    </lineage>
</organism>
<name>A0A7T4C4V2_AERCA</name>
<protein>
    <submittedName>
        <fullName evidence="1">Uncharacterized protein</fullName>
    </submittedName>
</protein>
<proteinExistence type="predicted"/>
<sequence>MPTLAILDTVRNLRLQNRKLARLGQRYTASPDLIHAVERPAAMAWRAVWSCVNSRGGI</sequence>
<accession>A0A7T4C4V2</accession>
<gene>
    <name evidence="1" type="ORF">JC965_08175</name>
</gene>
<dbReference type="EMBL" id="CP065937">
    <property type="protein sequence ID" value="QQA62432.1"/>
    <property type="molecule type" value="Genomic_DNA"/>
</dbReference>
<reference evidence="1" key="1">
    <citation type="submission" date="2020-12" db="EMBL/GenBank/DDBJ databases">
        <title>GES Beta-lactamases isolated from hospital effluents in Brazil.</title>
        <authorList>
            <person name="Conte D."/>
            <person name="Mesa D."/>
            <person name="Palmeiro J.K."/>
            <person name="Dalla-Costa L.M."/>
        </authorList>
    </citation>
    <scope>NUCLEOTIDE SEQUENCE [LARGE SCALE GENOMIC DNA]</scope>
    <source>
        <strain evidence="1">Aero21</strain>
    </source>
</reference>